<comment type="caution">
    <text evidence="2">The sequence shown here is derived from an EMBL/GenBank/DDBJ whole genome shotgun (WGS) entry which is preliminary data.</text>
</comment>
<gene>
    <name evidence="2" type="ORF">WISP_30321</name>
</gene>
<organism evidence="2 3">
    <name type="scientific">Willisornis vidua</name>
    <name type="common">Xingu scale-backed antbird</name>
    <dbReference type="NCBI Taxonomy" id="1566151"/>
    <lineage>
        <taxon>Eukaryota</taxon>
        <taxon>Metazoa</taxon>
        <taxon>Chordata</taxon>
        <taxon>Craniata</taxon>
        <taxon>Vertebrata</taxon>
        <taxon>Euteleostomi</taxon>
        <taxon>Archelosauria</taxon>
        <taxon>Archosauria</taxon>
        <taxon>Dinosauria</taxon>
        <taxon>Saurischia</taxon>
        <taxon>Theropoda</taxon>
        <taxon>Coelurosauria</taxon>
        <taxon>Aves</taxon>
        <taxon>Neognathae</taxon>
        <taxon>Neoaves</taxon>
        <taxon>Telluraves</taxon>
        <taxon>Australaves</taxon>
        <taxon>Passeriformes</taxon>
        <taxon>Thamnophilidae</taxon>
        <taxon>Willisornis</taxon>
    </lineage>
</organism>
<evidence type="ECO:0000313" key="3">
    <source>
        <dbReference type="Proteomes" id="UP001145742"/>
    </source>
</evidence>
<proteinExistence type="predicted"/>
<name>A0ABQ9DKD3_9PASS</name>
<feature type="region of interest" description="Disordered" evidence="1">
    <location>
        <begin position="1"/>
        <end position="98"/>
    </location>
</feature>
<feature type="compositionally biased region" description="Basic and acidic residues" evidence="1">
    <location>
        <begin position="88"/>
        <end position="98"/>
    </location>
</feature>
<accession>A0ABQ9DKD3</accession>
<keyword evidence="3" id="KW-1185">Reference proteome</keyword>
<reference evidence="2" key="1">
    <citation type="submission" date="2019-10" db="EMBL/GenBank/DDBJ databases">
        <authorList>
            <person name="Soares A.E.R."/>
            <person name="Aleixo A."/>
            <person name="Schneider P."/>
            <person name="Miyaki C.Y."/>
            <person name="Schneider M.P."/>
            <person name="Mello C."/>
            <person name="Vasconcelos A.T.R."/>
        </authorList>
    </citation>
    <scope>NUCLEOTIDE SEQUENCE</scope>
    <source>
        <tissue evidence="2">Muscle</tissue>
    </source>
</reference>
<evidence type="ECO:0000256" key="1">
    <source>
        <dbReference type="SAM" id="MobiDB-lite"/>
    </source>
</evidence>
<dbReference type="EMBL" id="WHWB01032738">
    <property type="protein sequence ID" value="KAJ7424091.1"/>
    <property type="molecule type" value="Genomic_DNA"/>
</dbReference>
<dbReference type="Proteomes" id="UP001145742">
    <property type="component" value="Unassembled WGS sequence"/>
</dbReference>
<sequence length="98" mass="10664">MAAAAAAALSRPGPRFETCRPTVAEGPVWAPGGQERMGQADDPRPMPARDAVGPLNHRHGPGLQFRRGNEDAVVPLPEPRGQLPAPERGYRDENWYWG</sequence>
<evidence type="ECO:0000313" key="2">
    <source>
        <dbReference type="EMBL" id="KAJ7424091.1"/>
    </source>
</evidence>
<protein>
    <submittedName>
        <fullName evidence="2">Uncharacterized protein</fullName>
    </submittedName>
</protein>